<feature type="transmembrane region" description="Helical" evidence="2">
    <location>
        <begin position="135"/>
        <end position="154"/>
    </location>
</feature>
<keyword evidence="4" id="KW-1185">Reference proteome</keyword>
<comment type="caution">
    <text evidence="3">The sequence shown here is derived from an EMBL/GenBank/DDBJ whole genome shotgun (WGS) entry which is preliminary data.</text>
</comment>
<evidence type="ECO:0008006" key="5">
    <source>
        <dbReference type="Google" id="ProtNLM"/>
    </source>
</evidence>
<name>A0A7Y9DTF2_9PSEU</name>
<keyword evidence="2" id="KW-0472">Membrane</keyword>
<organism evidence="3 4">
    <name type="scientific">Actinomycetospora corticicola</name>
    <dbReference type="NCBI Taxonomy" id="663602"/>
    <lineage>
        <taxon>Bacteria</taxon>
        <taxon>Bacillati</taxon>
        <taxon>Actinomycetota</taxon>
        <taxon>Actinomycetes</taxon>
        <taxon>Pseudonocardiales</taxon>
        <taxon>Pseudonocardiaceae</taxon>
        <taxon>Actinomycetospora</taxon>
    </lineage>
</organism>
<dbReference type="RefSeq" id="WP_179793055.1">
    <property type="nucleotide sequence ID" value="NZ_BAABHP010000004.1"/>
</dbReference>
<feature type="transmembrane region" description="Helical" evidence="2">
    <location>
        <begin position="166"/>
        <end position="187"/>
    </location>
</feature>
<protein>
    <recommendedName>
        <fullName evidence="5">Ferric reductase like protein</fullName>
    </recommendedName>
</protein>
<reference evidence="3 4" key="1">
    <citation type="submission" date="2020-07" db="EMBL/GenBank/DDBJ databases">
        <title>Sequencing the genomes of 1000 actinobacteria strains.</title>
        <authorList>
            <person name="Klenk H.-P."/>
        </authorList>
    </citation>
    <scope>NUCLEOTIDE SEQUENCE [LARGE SCALE GENOMIC DNA]</scope>
    <source>
        <strain evidence="3 4">DSM 45772</strain>
    </source>
</reference>
<evidence type="ECO:0000256" key="1">
    <source>
        <dbReference type="SAM" id="MobiDB-lite"/>
    </source>
</evidence>
<gene>
    <name evidence="3" type="ORF">BJ983_001282</name>
</gene>
<sequence length="216" mass="21707">MRAGFRTTGFLTAGVLGLAGLVVALTSSHLAGAPLVLVVSTVTAVLAVAGLAAQPWLVRGRVRAHTATGLAVLALVGVHVVALVVLSPDDALFAMSPDGPTRARMALISLVLLVVVVLLGLARRRLGWSGPTFRLLHGGFALLATVLGIGHAVLTDGALEGWGTVVLVASGVLSVAGGAAAVGRRGLGRRTLSRRARAARASGTGPASAPPPTRPR</sequence>
<feature type="transmembrane region" description="Helical" evidence="2">
    <location>
        <begin position="34"/>
        <end position="53"/>
    </location>
</feature>
<accession>A0A7Y9DTF2</accession>
<evidence type="ECO:0000256" key="2">
    <source>
        <dbReference type="SAM" id="Phobius"/>
    </source>
</evidence>
<dbReference type="Proteomes" id="UP000535890">
    <property type="component" value="Unassembled WGS sequence"/>
</dbReference>
<dbReference type="AlphaFoldDB" id="A0A7Y9DTF2"/>
<feature type="transmembrane region" description="Helical" evidence="2">
    <location>
        <begin position="65"/>
        <end position="85"/>
    </location>
</feature>
<feature type="region of interest" description="Disordered" evidence="1">
    <location>
        <begin position="193"/>
        <end position="216"/>
    </location>
</feature>
<feature type="transmembrane region" description="Helical" evidence="2">
    <location>
        <begin position="105"/>
        <end position="123"/>
    </location>
</feature>
<dbReference type="EMBL" id="JACCBN010000001">
    <property type="protein sequence ID" value="NYD35180.1"/>
    <property type="molecule type" value="Genomic_DNA"/>
</dbReference>
<keyword evidence="2" id="KW-1133">Transmembrane helix</keyword>
<proteinExistence type="predicted"/>
<keyword evidence="2" id="KW-0812">Transmembrane</keyword>
<evidence type="ECO:0000313" key="3">
    <source>
        <dbReference type="EMBL" id="NYD35180.1"/>
    </source>
</evidence>
<evidence type="ECO:0000313" key="4">
    <source>
        <dbReference type="Proteomes" id="UP000535890"/>
    </source>
</evidence>